<dbReference type="AlphaFoldDB" id="A0A2T0T114"/>
<organism evidence="1 2">
    <name type="scientific">Geodermatophilus tzadiensis</name>
    <dbReference type="NCBI Taxonomy" id="1137988"/>
    <lineage>
        <taxon>Bacteria</taxon>
        <taxon>Bacillati</taxon>
        <taxon>Actinomycetota</taxon>
        <taxon>Actinomycetes</taxon>
        <taxon>Geodermatophilales</taxon>
        <taxon>Geodermatophilaceae</taxon>
        <taxon>Geodermatophilus</taxon>
    </lineage>
</organism>
<dbReference type="EMBL" id="PVTG01000021">
    <property type="protein sequence ID" value="PRY39368.1"/>
    <property type="molecule type" value="Genomic_DNA"/>
</dbReference>
<sequence length="31" mass="3521">MTSSRLEQRVGATGSRLAAEEVLELHDHDRR</sequence>
<protein>
    <submittedName>
        <fullName evidence="1">Uncharacterized protein</fullName>
    </submittedName>
</protein>
<dbReference type="Proteomes" id="UP000239210">
    <property type="component" value="Unassembled WGS sequence"/>
</dbReference>
<evidence type="ECO:0000313" key="2">
    <source>
        <dbReference type="Proteomes" id="UP000239210"/>
    </source>
</evidence>
<comment type="caution">
    <text evidence="1">The sequence shown here is derived from an EMBL/GenBank/DDBJ whole genome shotgun (WGS) entry which is preliminary data.</text>
</comment>
<name>A0A2T0T114_9ACTN</name>
<evidence type="ECO:0000313" key="1">
    <source>
        <dbReference type="EMBL" id="PRY39368.1"/>
    </source>
</evidence>
<gene>
    <name evidence="1" type="ORF">LY71_12137</name>
</gene>
<proteinExistence type="predicted"/>
<accession>A0A2T0T114</accession>
<reference evidence="1 2" key="1">
    <citation type="submission" date="2018-03" db="EMBL/GenBank/DDBJ databases">
        <title>Genomic Encyclopedia of Archaeal and Bacterial Type Strains, Phase II (KMG-II): from individual species to whole genera.</title>
        <authorList>
            <person name="Goeker M."/>
        </authorList>
    </citation>
    <scope>NUCLEOTIDE SEQUENCE [LARGE SCALE GENOMIC DNA]</scope>
    <source>
        <strain evidence="1 2">DSM 45416</strain>
    </source>
</reference>
<keyword evidence="2" id="KW-1185">Reference proteome</keyword>